<gene>
    <name evidence="9" type="ORF">RRG08_015511</name>
</gene>
<keyword evidence="4" id="KW-0255">Endonuclease</keyword>
<feature type="compositionally biased region" description="Low complexity" evidence="7">
    <location>
        <begin position="388"/>
        <end position="403"/>
    </location>
</feature>
<dbReference type="InterPro" id="IPR043502">
    <property type="entry name" value="DNA/RNA_pol_sf"/>
</dbReference>
<evidence type="ECO:0000313" key="9">
    <source>
        <dbReference type="EMBL" id="KAK3785626.1"/>
    </source>
</evidence>
<evidence type="ECO:0000256" key="6">
    <source>
        <dbReference type="ARBA" id="ARBA00022918"/>
    </source>
</evidence>
<dbReference type="PANTHER" id="PTHR37984:SF7">
    <property type="entry name" value="INTEGRASE CATALYTIC DOMAIN-CONTAINING PROTEIN"/>
    <property type="match status" value="1"/>
</dbReference>
<accession>A0AAE1DWH7</accession>
<keyword evidence="2" id="KW-0548">Nucleotidyltransferase</keyword>
<dbReference type="CDD" id="cd09274">
    <property type="entry name" value="RNase_HI_RT_Ty3"/>
    <property type="match status" value="1"/>
</dbReference>
<dbReference type="InterPro" id="IPR050951">
    <property type="entry name" value="Retrovirus_Pol_polyprotein"/>
</dbReference>
<keyword evidence="10" id="KW-1185">Reference proteome</keyword>
<feature type="region of interest" description="Disordered" evidence="7">
    <location>
        <begin position="314"/>
        <end position="416"/>
    </location>
</feature>
<dbReference type="GO" id="GO:0016787">
    <property type="term" value="F:hydrolase activity"/>
    <property type="evidence" value="ECO:0007669"/>
    <property type="project" value="UniProtKB-KW"/>
</dbReference>
<comment type="caution">
    <text evidence="9">The sequence shown here is derived from an EMBL/GenBank/DDBJ whole genome shotgun (WGS) entry which is preliminary data.</text>
</comment>
<evidence type="ECO:0000259" key="8">
    <source>
        <dbReference type="Pfam" id="PF17917"/>
    </source>
</evidence>
<keyword evidence="1" id="KW-0808">Transferase</keyword>
<evidence type="ECO:0000256" key="2">
    <source>
        <dbReference type="ARBA" id="ARBA00022695"/>
    </source>
</evidence>
<dbReference type="Pfam" id="PF17917">
    <property type="entry name" value="RT_RNaseH"/>
    <property type="match status" value="1"/>
</dbReference>
<evidence type="ECO:0000256" key="3">
    <source>
        <dbReference type="ARBA" id="ARBA00022722"/>
    </source>
</evidence>
<dbReference type="EMBL" id="JAWDGP010002101">
    <property type="protein sequence ID" value="KAK3785626.1"/>
    <property type="molecule type" value="Genomic_DNA"/>
</dbReference>
<evidence type="ECO:0000256" key="7">
    <source>
        <dbReference type="SAM" id="MobiDB-lite"/>
    </source>
</evidence>
<feature type="domain" description="Reverse transcriptase RNase H-like" evidence="8">
    <location>
        <begin position="7"/>
        <end position="108"/>
    </location>
</feature>
<keyword evidence="5" id="KW-0378">Hydrolase</keyword>
<evidence type="ECO:0000256" key="5">
    <source>
        <dbReference type="ARBA" id="ARBA00022801"/>
    </source>
</evidence>
<dbReference type="GO" id="GO:0004519">
    <property type="term" value="F:endonuclease activity"/>
    <property type="evidence" value="ECO:0007669"/>
    <property type="project" value="UniProtKB-KW"/>
</dbReference>
<evidence type="ECO:0000313" key="10">
    <source>
        <dbReference type="Proteomes" id="UP001283361"/>
    </source>
</evidence>
<keyword evidence="6" id="KW-0695">RNA-directed DNA polymerase</keyword>
<sequence>MSLSYYDPKKATILEVDSSMTGIGAALIQDGKPILFASKSMTDTESRYANIERELLAVVFALERFHTYIYGKPVLVQSDHKPLENIQYKNLSKAPPRLQRMLLRIQPYNCTIQYKAGKEMIFADYLSRISPSKADEIELDKIVHQVSISEEKYKSLQENTAKDPELNCLKSQIIQGWPENTKDVPNIIKKYWSMRDFLSIEDGLIVKNTAIIIPKSIQSLILDRLHESHQELLFNKKVQNQILHIIRHTHKSEHIQNQLLARQNTQKTYFDQHRKELPPLIANKQVSVQDTTTGLWSPATIIKSCGEPRSYVIQTSDGTTLRRNRRHLKDSGRSQHAVPVTQPTDDDDHGDDDTLDNPADSTSDDPGKIHGRPPVLSTGPPKESVTWANASPTTRSNSSTARTRSGRAVKPPKRFE</sequence>
<dbReference type="GO" id="GO:0003964">
    <property type="term" value="F:RNA-directed DNA polymerase activity"/>
    <property type="evidence" value="ECO:0007669"/>
    <property type="project" value="UniProtKB-KW"/>
</dbReference>
<protein>
    <recommendedName>
        <fullName evidence="8">Reverse transcriptase RNase H-like domain-containing protein</fullName>
    </recommendedName>
</protein>
<feature type="compositionally biased region" description="Acidic residues" evidence="7">
    <location>
        <begin position="344"/>
        <end position="355"/>
    </location>
</feature>
<reference evidence="9" key="1">
    <citation type="journal article" date="2023" name="G3 (Bethesda)">
        <title>A reference genome for the long-term kleptoplast-retaining sea slug Elysia crispata morphotype clarki.</title>
        <authorList>
            <person name="Eastman K.E."/>
            <person name="Pendleton A.L."/>
            <person name="Shaikh M.A."/>
            <person name="Suttiyut T."/>
            <person name="Ogas R."/>
            <person name="Tomko P."/>
            <person name="Gavelis G."/>
            <person name="Widhalm J.R."/>
            <person name="Wisecaver J.H."/>
        </authorList>
    </citation>
    <scope>NUCLEOTIDE SEQUENCE</scope>
    <source>
        <strain evidence="9">ECLA1</strain>
    </source>
</reference>
<organism evidence="9 10">
    <name type="scientific">Elysia crispata</name>
    <name type="common">lettuce slug</name>
    <dbReference type="NCBI Taxonomy" id="231223"/>
    <lineage>
        <taxon>Eukaryota</taxon>
        <taxon>Metazoa</taxon>
        <taxon>Spiralia</taxon>
        <taxon>Lophotrochozoa</taxon>
        <taxon>Mollusca</taxon>
        <taxon>Gastropoda</taxon>
        <taxon>Heterobranchia</taxon>
        <taxon>Euthyneura</taxon>
        <taxon>Panpulmonata</taxon>
        <taxon>Sacoglossa</taxon>
        <taxon>Placobranchoidea</taxon>
        <taxon>Plakobranchidae</taxon>
        <taxon>Elysia</taxon>
    </lineage>
</organism>
<dbReference type="SUPFAM" id="SSF56672">
    <property type="entry name" value="DNA/RNA polymerases"/>
    <property type="match status" value="1"/>
</dbReference>
<keyword evidence="3" id="KW-0540">Nuclease</keyword>
<feature type="compositionally biased region" description="Basic residues" evidence="7">
    <location>
        <begin position="404"/>
        <end position="416"/>
    </location>
</feature>
<dbReference type="InterPro" id="IPR041373">
    <property type="entry name" value="RT_RNaseH"/>
</dbReference>
<dbReference type="PANTHER" id="PTHR37984">
    <property type="entry name" value="PROTEIN CBG26694"/>
    <property type="match status" value="1"/>
</dbReference>
<dbReference type="AlphaFoldDB" id="A0AAE1DWH7"/>
<dbReference type="Proteomes" id="UP001283361">
    <property type="component" value="Unassembled WGS sequence"/>
</dbReference>
<dbReference type="FunFam" id="3.10.20.370:FF:000001">
    <property type="entry name" value="Retrovirus-related Pol polyprotein from transposon 17.6-like protein"/>
    <property type="match status" value="1"/>
</dbReference>
<evidence type="ECO:0000256" key="4">
    <source>
        <dbReference type="ARBA" id="ARBA00022759"/>
    </source>
</evidence>
<name>A0AAE1DWH7_9GAST</name>
<proteinExistence type="predicted"/>
<evidence type="ECO:0000256" key="1">
    <source>
        <dbReference type="ARBA" id="ARBA00022679"/>
    </source>
</evidence>